<dbReference type="RefSeq" id="WP_158036772.1">
    <property type="nucleotide sequence ID" value="NZ_BAAAZV010000020.1"/>
</dbReference>
<dbReference type="EMBL" id="WBKA01000007">
    <property type="protein sequence ID" value="KAB1631356.1"/>
    <property type="molecule type" value="Genomic_DNA"/>
</dbReference>
<name>A0A7C8FS24_9MICO</name>
<keyword evidence="3" id="KW-1185">Reference proteome</keyword>
<dbReference type="OrthoDB" id="3725402at2"/>
<accession>A0A7C8FS24</accession>
<protein>
    <submittedName>
        <fullName evidence="2">DUF4194 domain-containing protein</fullName>
    </submittedName>
</protein>
<sequence>MSDETLQGPADARPAEALAEGAENTATPSGLWPGDTGTLAPDSRRALVTLLAGPYLSAANRRNQWLALLADERAIRSRLSDLFVELVIDHDAEVAFVRQVRSDELEVPTVLRSTRLNLIDTLMVLVLRQLLLTSSERRVIVDADEVFEQLEVYRGDTDERVWRSRTNASWGRMLNRLRVLHDVGEGRAEISPVIRYLVDDDRVRALTEQYRELAHAGGLAEADTDADGDADADTVEA</sequence>
<feature type="compositionally biased region" description="Acidic residues" evidence="1">
    <location>
        <begin position="222"/>
        <end position="237"/>
    </location>
</feature>
<gene>
    <name evidence="2" type="ORF">F8O02_08285</name>
</gene>
<reference evidence="2 3" key="1">
    <citation type="submission" date="2019-09" db="EMBL/GenBank/DDBJ databases">
        <title>Phylogeny of genus Pseudoclavibacter and closely related genus.</title>
        <authorList>
            <person name="Li Y."/>
        </authorList>
    </citation>
    <scope>NUCLEOTIDE SEQUENCE [LARGE SCALE GENOMIC DNA]</scope>
    <source>
        <strain evidence="2 3">JCM 16921</strain>
    </source>
</reference>
<dbReference type="AlphaFoldDB" id="A0A7C8FS24"/>
<evidence type="ECO:0000313" key="2">
    <source>
        <dbReference type="EMBL" id="KAB1631356.1"/>
    </source>
</evidence>
<dbReference type="Proteomes" id="UP000481339">
    <property type="component" value="Unassembled WGS sequence"/>
</dbReference>
<proteinExistence type="predicted"/>
<feature type="region of interest" description="Disordered" evidence="1">
    <location>
        <begin position="217"/>
        <end position="237"/>
    </location>
</feature>
<evidence type="ECO:0000313" key="3">
    <source>
        <dbReference type="Proteomes" id="UP000481339"/>
    </source>
</evidence>
<dbReference type="Pfam" id="PF13835">
    <property type="entry name" value="DUF4194"/>
    <property type="match status" value="1"/>
</dbReference>
<organism evidence="2 3">
    <name type="scientific">Pseudoclavibacter caeni</name>
    <dbReference type="NCBI Taxonomy" id="908846"/>
    <lineage>
        <taxon>Bacteria</taxon>
        <taxon>Bacillati</taxon>
        <taxon>Actinomycetota</taxon>
        <taxon>Actinomycetes</taxon>
        <taxon>Micrococcales</taxon>
        <taxon>Microbacteriaceae</taxon>
        <taxon>Pseudoclavibacter</taxon>
    </lineage>
</organism>
<evidence type="ECO:0000256" key="1">
    <source>
        <dbReference type="SAM" id="MobiDB-lite"/>
    </source>
</evidence>
<feature type="region of interest" description="Disordered" evidence="1">
    <location>
        <begin position="1"/>
        <end position="36"/>
    </location>
</feature>
<comment type="caution">
    <text evidence="2">The sequence shown here is derived from an EMBL/GenBank/DDBJ whole genome shotgun (WGS) entry which is preliminary data.</text>
</comment>
<dbReference type="InterPro" id="IPR025449">
    <property type="entry name" value="JetB"/>
</dbReference>